<keyword evidence="1" id="KW-0812">Transmembrane</keyword>
<dbReference type="InterPro" id="IPR001054">
    <property type="entry name" value="A/G_cyclase"/>
</dbReference>
<feature type="transmembrane region" description="Helical" evidence="1">
    <location>
        <begin position="118"/>
        <end position="135"/>
    </location>
</feature>
<reference evidence="3 4" key="2">
    <citation type="submission" date="2013-04" db="EMBL/GenBank/DDBJ databases">
        <authorList>
            <person name="Fiebig A."/>
            <person name="Pradella S."/>
            <person name="Wagner-Doebler I."/>
        </authorList>
    </citation>
    <scope>NUCLEOTIDE SEQUENCE [LARGE SCALE GENOMIC DNA]</scope>
    <source>
        <strain evidence="4">DSM 17067 / NCIMB 14079 / DFL-11</strain>
    </source>
</reference>
<reference evidence="3 4" key="1">
    <citation type="submission" date="2008-01" db="EMBL/GenBank/DDBJ databases">
        <authorList>
            <person name="Wagner-Dobler I."/>
            <person name="Ferriera S."/>
            <person name="Johnson J."/>
            <person name="Kravitz S."/>
            <person name="Beeson K."/>
            <person name="Sutton G."/>
            <person name="Rogers Y.-H."/>
            <person name="Friedman R."/>
            <person name="Frazier M."/>
            <person name="Venter J.C."/>
        </authorList>
    </citation>
    <scope>NUCLEOTIDE SEQUENCE [LARGE SCALE GENOMIC DNA]</scope>
    <source>
        <strain evidence="4">DSM 17067 / NCIMB 14079 / DFL-11</strain>
    </source>
</reference>
<dbReference type="CDD" id="cd07302">
    <property type="entry name" value="CHD"/>
    <property type="match status" value="1"/>
</dbReference>
<keyword evidence="1" id="KW-1133">Transmembrane helix</keyword>
<dbReference type="RefSeq" id="WP_008196078.1">
    <property type="nucleotide sequence ID" value="NZ_CM011002.1"/>
</dbReference>
<dbReference type="InterPro" id="IPR029787">
    <property type="entry name" value="Nucleotide_cyclase"/>
</dbReference>
<keyword evidence="3" id="KW-0456">Lyase</keyword>
<accession>A0A5E8H558</accession>
<keyword evidence="1" id="KW-0472">Membrane</keyword>
<dbReference type="EMBL" id="ACCU02000004">
    <property type="protein sequence ID" value="EEE47125.1"/>
    <property type="molecule type" value="Genomic_DNA"/>
</dbReference>
<dbReference type="InterPro" id="IPR050697">
    <property type="entry name" value="Adenylyl/Guanylyl_Cyclase_3/4"/>
</dbReference>
<feature type="transmembrane region" description="Helical" evidence="1">
    <location>
        <begin position="142"/>
        <end position="160"/>
    </location>
</feature>
<dbReference type="Gene3D" id="3.30.70.1230">
    <property type="entry name" value="Nucleotide cyclase"/>
    <property type="match status" value="1"/>
</dbReference>
<dbReference type="PANTHER" id="PTHR43081:SF1">
    <property type="entry name" value="ADENYLATE CYCLASE, TERMINAL-DIFFERENTIATION SPECIFIC"/>
    <property type="match status" value="1"/>
</dbReference>
<organism evidence="3 4">
    <name type="scientific">Roseibium alexandrii (strain DSM 17067 / NCIMB 14079 / DFL-11)</name>
    <name type="common">Labrenzia alexandrii</name>
    <dbReference type="NCBI Taxonomy" id="244592"/>
    <lineage>
        <taxon>Bacteria</taxon>
        <taxon>Pseudomonadati</taxon>
        <taxon>Pseudomonadota</taxon>
        <taxon>Alphaproteobacteria</taxon>
        <taxon>Hyphomicrobiales</taxon>
        <taxon>Stappiaceae</taxon>
        <taxon>Roseibium</taxon>
    </lineage>
</organism>
<feature type="transmembrane region" description="Helical" evidence="1">
    <location>
        <begin position="30"/>
        <end position="50"/>
    </location>
</feature>
<protein>
    <submittedName>
        <fullName evidence="3">Adenylate cyclase, family 3 (Some protein containing HAMP domain)</fullName>
        <ecNumber evidence="3">4.6.1.1</ecNumber>
    </submittedName>
</protein>
<evidence type="ECO:0000313" key="4">
    <source>
        <dbReference type="Proteomes" id="UP000004703"/>
    </source>
</evidence>
<feature type="transmembrane region" description="Helical" evidence="1">
    <location>
        <begin position="199"/>
        <end position="218"/>
    </location>
</feature>
<feature type="domain" description="Guanylate cyclase" evidence="2">
    <location>
        <begin position="265"/>
        <end position="397"/>
    </location>
</feature>
<dbReference type="GO" id="GO:0009190">
    <property type="term" value="P:cyclic nucleotide biosynthetic process"/>
    <property type="evidence" value="ECO:0007669"/>
    <property type="project" value="InterPro"/>
</dbReference>
<gene>
    <name evidence="3" type="ORF">SADFL11_4414</name>
</gene>
<dbReference type="PANTHER" id="PTHR43081">
    <property type="entry name" value="ADENYLATE CYCLASE, TERMINAL-DIFFERENTIATION SPECIFIC-RELATED"/>
    <property type="match status" value="1"/>
</dbReference>
<sequence>MRFFQPTAKPQVSKSVAGAIAREEASGLSYVFWGRNLVLVLLAIWVALTLPFERSSLYLSAILAFAALGIVPYALRHHTGANTAPVLAFILLDAAALSFVLIVPTPFDFEGWTQQMNLRTPAFLYLGVFVVSMALSYKPTLVIWTGLAAAAFWSLGYLWVATQPNAIPFTSGDVLDEGLGPEMALAKILDPNAVGLSRLSNQVVFLVLISVILTIVVVRSRALVRRQVAAEAQRAMLSRYFSPNIVREFSEGRWEPDEPGNRPVAVLFADMVDFTSISEKLPPHELIALLRAFHGRLAKVAFEQDGTIDKFIGDAVMVHFGTPRTRPNDAERALRCAARMAEVIGEWKAEREREGAPPIGVGIGVHYGTAVVGNIGDEHKLEYTVLGDTVNVASRLEKLTREIGAQVAVSNELIEAVKRGGANPSVVAPDFLEAGVHDVRGRREPIEIWSLSCV</sequence>
<dbReference type="EC" id="4.6.1.1" evidence="3"/>
<dbReference type="AlphaFoldDB" id="A0A5E8H558"/>
<evidence type="ECO:0000313" key="3">
    <source>
        <dbReference type="EMBL" id="EEE47125.1"/>
    </source>
</evidence>
<feature type="transmembrane region" description="Helical" evidence="1">
    <location>
        <begin position="87"/>
        <end position="106"/>
    </location>
</feature>
<evidence type="ECO:0000256" key="1">
    <source>
        <dbReference type="SAM" id="Phobius"/>
    </source>
</evidence>
<dbReference type="GO" id="GO:0004016">
    <property type="term" value="F:adenylate cyclase activity"/>
    <property type="evidence" value="ECO:0007669"/>
    <property type="project" value="UniProtKB-EC"/>
</dbReference>
<name>A0A5E8H558_ROSAD</name>
<dbReference type="Pfam" id="PF00211">
    <property type="entry name" value="Guanylate_cyc"/>
    <property type="match status" value="1"/>
</dbReference>
<comment type="caution">
    <text evidence="3">The sequence shown here is derived from an EMBL/GenBank/DDBJ whole genome shotgun (WGS) entry which is preliminary data.</text>
</comment>
<dbReference type="PROSITE" id="PS50125">
    <property type="entry name" value="GUANYLATE_CYCLASE_2"/>
    <property type="match status" value="1"/>
</dbReference>
<proteinExistence type="predicted"/>
<dbReference type="SMART" id="SM00044">
    <property type="entry name" value="CYCc"/>
    <property type="match status" value="1"/>
</dbReference>
<dbReference type="SUPFAM" id="SSF55073">
    <property type="entry name" value="Nucleotide cyclase"/>
    <property type="match status" value="1"/>
</dbReference>
<dbReference type="Proteomes" id="UP000004703">
    <property type="component" value="Chromosome"/>
</dbReference>
<dbReference type="GO" id="GO:0035556">
    <property type="term" value="P:intracellular signal transduction"/>
    <property type="evidence" value="ECO:0007669"/>
    <property type="project" value="InterPro"/>
</dbReference>
<feature type="transmembrane region" description="Helical" evidence="1">
    <location>
        <begin position="56"/>
        <end position="75"/>
    </location>
</feature>
<evidence type="ECO:0000259" key="2">
    <source>
        <dbReference type="PROSITE" id="PS50125"/>
    </source>
</evidence>